<name>A0A920BQA0_9ACTN</name>
<dbReference type="Gene3D" id="1.10.443.10">
    <property type="entry name" value="Intergrase catalytic core"/>
    <property type="match status" value="1"/>
</dbReference>
<feature type="domain" description="Tyr recombinase" evidence="5">
    <location>
        <begin position="148"/>
        <end position="331"/>
    </location>
</feature>
<dbReference type="InterPro" id="IPR011010">
    <property type="entry name" value="DNA_brk_join_enz"/>
</dbReference>
<dbReference type="Gene3D" id="1.10.150.130">
    <property type="match status" value="1"/>
</dbReference>
<gene>
    <name evidence="7" type="ORF">Ato02nite_086480</name>
</gene>
<evidence type="ECO:0000313" key="8">
    <source>
        <dbReference type="Proteomes" id="UP000677082"/>
    </source>
</evidence>
<dbReference type="Proteomes" id="UP000677082">
    <property type="component" value="Unassembled WGS sequence"/>
</dbReference>
<keyword evidence="3" id="KW-0233">DNA recombination</keyword>
<dbReference type="InterPro" id="IPR002104">
    <property type="entry name" value="Integrase_catalytic"/>
</dbReference>
<accession>A0A920BQA0</accession>
<evidence type="ECO:0000256" key="4">
    <source>
        <dbReference type="PROSITE-ProRule" id="PRU01248"/>
    </source>
</evidence>
<evidence type="ECO:0000259" key="5">
    <source>
        <dbReference type="PROSITE" id="PS51898"/>
    </source>
</evidence>
<dbReference type="InterPro" id="IPR013762">
    <property type="entry name" value="Integrase-like_cat_sf"/>
</dbReference>
<keyword evidence="2 4" id="KW-0238">DNA-binding</keyword>
<evidence type="ECO:0000313" key="7">
    <source>
        <dbReference type="EMBL" id="GIM96855.1"/>
    </source>
</evidence>
<sequence length="342" mass="38173">MSPSTNPPAAADVEAARMLLERLGVSPSDLLNTAPPRPQVPTFTEYIQVVRGAVGAGTLRMYGSYWKRIDERWGSRRLDEPTPSEIKQFAEYLKANRTIRRNGRGGKSTVEHFISALRCVYRHAIADGILAEGENPALKVEKPRRQASNRRAIGDARLQEINEVAAATGDDPELDCLLIRFHTETACRRGGALTLLPADLDPDQCLVRLKEKGETERWQPVSPTLMRALLRHIDQRPAAPTDPVFRYRSGKPITRRRYDYIWTRIGKELPWVAIQQISAHWIRHTTLTWVERTYGYAIARAFAGHADSATEPGATATYVRATLQELAAAVAALTGEPHPLAQ</sequence>
<dbReference type="Pfam" id="PF00589">
    <property type="entry name" value="Phage_integrase"/>
    <property type="match status" value="1"/>
</dbReference>
<dbReference type="EMBL" id="BOQN01000130">
    <property type="protein sequence ID" value="GIM96855.1"/>
    <property type="molecule type" value="Genomic_DNA"/>
</dbReference>
<keyword evidence="8" id="KW-1185">Reference proteome</keyword>
<comment type="similarity">
    <text evidence="1">Belongs to the 'phage' integrase family.</text>
</comment>
<dbReference type="InterPro" id="IPR010998">
    <property type="entry name" value="Integrase_recombinase_N"/>
</dbReference>
<dbReference type="GO" id="GO:0003677">
    <property type="term" value="F:DNA binding"/>
    <property type="evidence" value="ECO:0007669"/>
    <property type="project" value="UniProtKB-UniRule"/>
</dbReference>
<dbReference type="AlphaFoldDB" id="A0A920BQA0"/>
<dbReference type="RefSeq" id="WP_213012524.1">
    <property type="nucleotide sequence ID" value="NZ_BOQN01000130.1"/>
</dbReference>
<evidence type="ECO:0000256" key="1">
    <source>
        <dbReference type="ARBA" id="ARBA00008857"/>
    </source>
</evidence>
<dbReference type="InterPro" id="IPR050090">
    <property type="entry name" value="Tyrosine_recombinase_XerCD"/>
</dbReference>
<organism evidence="7 8">
    <name type="scientific">Paractinoplanes toevensis</name>
    <dbReference type="NCBI Taxonomy" id="571911"/>
    <lineage>
        <taxon>Bacteria</taxon>
        <taxon>Bacillati</taxon>
        <taxon>Actinomycetota</taxon>
        <taxon>Actinomycetes</taxon>
        <taxon>Micromonosporales</taxon>
        <taxon>Micromonosporaceae</taxon>
        <taxon>Paractinoplanes</taxon>
    </lineage>
</organism>
<dbReference type="PROSITE" id="PS51898">
    <property type="entry name" value="TYR_RECOMBINASE"/>
    <property type="match status" value="1"/>
</dbReference>
<comment type="caution">
    <text evidence="7">The sequence shown here is derived from an EMBL/GenBank/DDBJ whole genome shotgun (WGS) entry which is preliminary data.</text>
</comment>
<dbReference type="PROSITE" id="PS51900">
    <property type="entry name" value="CB"/>
    <property type="match status" value="1"/>
</dbReference>
<dbReference type="InterPro" id="IPR044068">
    <property type="entry name" value="CB"/>
</dbReference>
<dbReference type="SUPFAM" id="SSF56349">
    <property type="entry name" value="DNA breaking-rejoining enzymes"/>
    <property type="match status" value="1"/>
</dbReference>
<evidence type="ECO:0000259" key="6">
    <source>
        <dbReference type="PROSITE" id="PS51900"/>
    </source>
</evidence>
<protein>
    <recommendedName>
        <fullName evidence="9">Integrase</fullName>
    </recommendedName>
</protein>
<reference evidence="7 8" key="1">
    <citation type="submission" date="2021-03" db="EMBL/GenBank/DDBJ databases">
        <title>Whole genome shotgun sequence of Actinoplanes toevensis NBRC 105298.</title>
        <authorList>
            <person name="Komaki H."/>
            <person name="Tamura T."/>
        </authorList>
    </citation>
    <scope>NUCLEOTIDE SEQUENCE [LARGE SCALE GENOMIC DNA]</scope>
    <source>
        <strain evidence="7 8">NBRC 105298</strain>
    </source>
</reference>
<dbReference type="PANTHER" id="PTHR30349">
    <property type="entry name" value="PHAGE INTEGRASE-RELATED"/>
    <property type="match status" value="1"/>
</dbReference>
<evidence type="ECO:0000256" key="3">
    <source>
        <dbReference type="ARBA" id="ARBA00023172"/>
    </source>
</evidence>
<evidence type="ECO:0008006" key="9">
    <source>
        <dbReference type="Google" id="ProtNLM"/>
    </source>
</evidence>
<dbReference type="CDD" id="cd00397">
    <property type="entry name" value="DNA_BRE_C"/>
    <property type="match status" value="1"/>
</dbReference>
<evidence type="ECO:0000256" key="2">
    <source>
        <dbReference type="ARBA" id="ARBA00023125"/>
    </source>
</evidence>
<proteinExistence type="inferred from homology"/>
<dbReference type="GO" id="GO:0015074">
    <property type="term" value="P:DNA integration"/>
    <property type="evidence" value="ECO:0007669"/>
    <property type="project" value="InterPro"/>
</dbReference>
<dbReference type="GO" id="GO:0006310">
    <property type="term" value="P:DNA recombination"/>
    <property type="evidence" value="ECO:0007669"/>
    <property type="project" value="UniProtKB-KW"/>
</dbReference>
<dbReference type="PANTHER" id="PTHR30349:SF41">
    <property type="entry name" value="INTEGRASE_RECOMBINASE PROTEIN MJ0367-RELATED"/>
    <property type="match status" value="1"/>
</dbReference>
<feature type="domain" description="Core-binding (CB)" evidence="6">
    <location>
        <begin position="34"/>
        <end position="125"/>
    </location>
</feature>